<evidence type="ECO:0000313" key="3">
    <source>
        <dbReference type="EMBL" id="EQB39134.1"/>
    </source>
</evidence>
<organism evidence="3 4">
    <name type="scientific">Sulfurimonas hongkongensis</name>
    <dbReference type="NCBI Taxonomy" id="1172190"/>
    <lineage>
        <taxon>Bacteria</taxon>
        <taxon>Pseudomonadati</taxon>
        <taxon>Campylobacterota</taxon>
        <taxon>Epsilonproteobacteria</taxon>
        <taxon>Campylobacterales</taxon>
        <taxon>Sulfurimonadaceae</taxon>
        <taxon>Sulfurimonas</taxon>
    </lineage>
</organism>
<comment type="caution">
    <text evidence="3">The sequence shown here is derived from an EMBL/GenBank/DDBJ whole genome shotgun (WGS) entry which is preliminary data.</text>
</comment>
<dbReference type="Proteomes" id="UP000015520">
    <property type="component" value="Unassembled WGS sequence"/>
</dbReference>
<evidence type="ECO:0000259" key="2">
    <source>
        <dbReference type="Pfam" id="PF11741"/>
    </source>
</evidence>
<keyword evidence="1" id="KW-0732">Signal</keyword>
<proteinExistence type="predicted"/>
<name>T0KPW1_9BACT</name>
<feature type="domain" description="AMIN" evidence="2">
    <location>
        <begin position="136"/>
        <end position="203"/>
    </location>
</feature>
<feature type="signal peptide" evidence="1">
    <location>
        <begin position="1"/>
        <end position="19"/>
    </location>
</feature>
<evidence type="ECO:0000256" key="1">
    <source>
        <dbReference type="SAM" id="SignalP"/>
    </source>
</evidence>
<accession>T0KPW1</accession>
<dbReference type="PATRIC" id="fig|1172190.3.peg.1585"/>
<dbReference type="eggNOG" id="ENOG5030TNT">
    <property type="taxonomic scope" value="Bacteria"/>
</dbReference>
<dbReference type="Pfam" id="PF11741">
    <property type="entry name" value="AMIN"/>
    <property type="match status" value="1"/>
</dbReference>
<feature type="chain" id="PRO_5004566314" description="AMIN domain-containing protein" evidence="1">
    <location>
        <begin position="20"/>
        <end position="213"/>
    </location>
</feature>
<dbReference type="STRING" id="1172190.M947_08210"/>
<protein>
    <recommendedName>
        <fullName evidence="2">AMIN domain-containing protein</fullName>
    </recommendedName>
</protein>
<reference evidence="3 4" key="1">
    <citation type="submission" date="2013-07" db="EMBL/GenBank/DDBJ databases">
        <title>Sulfurimonas hongkongensis AST-10 Genome Sequencing.</title>
        <authorList>
            <person name="Cai L."/>
            <person name="Zhang T."/>
        </authorList>
    </citation>
    <scope>NUCLEOTIDE SEQUENCE [LARGE SCALE GENOMIC DNA]</scope>
    <source>
        <strain evidence="3 4">AST-10</strain>
    </source>
</reference>
<keyword evidence="4" id="KW-1185">Reference proteome</keyword>
<dbReference type="InterPro" id="IPR021731">
    <property type="entry name" value="AMIN_dom"/>
</dbReference>
<dbReference type="OrthoDB" id="5340273at2"/>
<dbReference type="RefSeq" id="WP_021287897.1">
    <property type="nucleotide sequence ID" value="NZ_AUPZ01000010.1"/>
</dbReference>
<evidence type="ECO:0000313" key="4">
    <source>
        <dbReference type="Proteomes" id="UP000015520"/>
    </source>
</evidence>
<gene>
    <name evidence="3" type="ORF">M947_08210</name>
</gene>
<sequence>MIKVLCAVLLLLASLDARENPFFPAKGEKDIPYTTNLTQNIEPLKRSSITLPSSARIIKKVTIEYENLDATVETKSIELKNTVDWHLPIFISQSYIEVQKKDEKQVVQKKEAQEFKEIASTKYAKFFENFKSLKIVTEDKIIRDFLLVKPHRIVLDFKRDASIKSYSKENKNSRFSKIRVGNHAGYYRAVVELDGLYRYKMKKVYDGYILNLR</sequence>
<dbReference type="AlphaFoldDB" id="T0KPW1"/>
<dbReference type="EMBL" id="AUPZ01000010">
    <property type="protein sequence ID" value="EQB39134.1"/>
    <property type="molecule type" value="Genomic_DNA"/>
</dbReference>